<dbReference type="EMBL" id="CAESGF010000009">
    <property type="protein sequence ID" value="CAB4364052.1"/>
    <property type="molecule type" value="Genomic_DNA"/>
</dbReference>
<dbReference type="SUPFAM" id="SSF56112">
    <property type="entry name" value="Protein kinase-like (PK-like)"/>
    <property type="match status" value="1"/>
</dbReference>
<evidence type="ECO:0000313" key="5">
    <source>
        <dbReference type="EMBL" id="CAB4853230.1"/>
    </source>
</evidence>
<dbReference type="EMBL" id="CAFBOL010000035">
    <property type="protein sequence ID" value="CAB4991221.1"/>
    <property type="molecule type" value="Genomic_DNA"/>
</dbReference>
<accession>A0A6J6A4I7</accession>
<proteinExistence type="predicted"/>
<evidence type="ECO:0000313" key="4">
    <source>
        <dbReference type="EMBL" id="CAB4821545.1"/>
    </source>
</evidence>
<reference evidence="2" key="1">
    <citation type="submission" date="2020-05" db="EMBL/GenBank/DDBJ databases">
        <authorList>
            <person name="Chiriac C."/>
            <person name="Salcher M."/>
            <person name="Ghai R."/>
            <person name="Kavagutti S V."/>
        </authorList>
    </citation>
    <scope>NUCLEOTIDE SEQUENCE</scope>
</reference>
<dbReference type="Gene3D" id="3.30.200.20">
    <property type="entry name" value="Phosphorylase Kinase, domain 1"/>
    <property type="match status" value="1"/>
</dbReference>
<dbReference type="EMBL" id="CAEZYF010000009">
    <property type="protein sequence ID" value="CAB4723917.1"/>
    <property type="molecule type" value="Genomic_DNA"/>
</dbReference>
<dbReference type="InterPro" id="IPR011009">
    <property type="entry name" value="Kinase-like_dom_sf"/>
</dbReference>
<dbReference type="AlphaFoldDB" id="A0A6J6A4I7"/>
<dbReference type="Gene3D" id="3.90.1200.10">
    <property type="match status" value="1"/>
</dbReference>
<dbReference type="InterPro" id="IPR051678">
    <property type="entry name" value="AGP_Transferase"/>
</dbReference>
<protein>
    <submittedName>
        <fullName evidence="2">Unannotated protein</fullName>
    </submittedName>
</protein>
<feature type="domain" description="Aminoglycoside phosphotransferase" evidence="1">
    <location>
        <begin position="59"/>
        <end position="269"/>
    </location>
</feature>
<evidence type="ECO:0000313" key="3">
    <source>
        <dbReference type="EMBL" id="CAB4723917.1"/>
    </source>
</evidence>
<dbReference type="EMBL" id="CAFBIY010000220">
    <property type="protein sequence ID" value="CAB4853230.1"/>
    <property type="molecule type" value="Genomic_DNA"/>
</dbReference>
<name>A0A6J6A4I7_9ZZZZ</name>
<dbReference type="EMBL" id="CAFAAV010000101">
    <property type="protein sequence ID" value="CAB4821545.1"/>
    <property type="molecule type" value="Genomic_DNA"/>
</dbReference>
<sequence>MSSAVTSRDPDETAATLDRYLSSRLGVEHVAISELAVPKAGFSNETILGRAAWTDGEGTHDKEFVLRIQPTGHQLFVTPDAIRQAQVVSSLAGHVPVPNVWLTDADPAVFGAPFYLMERTHGRVPPDVPTFHKRGWVAELPEEQQRTVHENGLRELVRLHGITDLAPFQFLDTPGDGATALERYVRHIHGWYEWCAPVRVHAPEVIDRAMEYALSEMPKDDSATIVWGDARMGNIMFADDLSVAAMFDWEGATLGPPEIDVAWWVLFDEFLCESRGATRLPGIAGRRDFFVKYEEFSGRELRNIEYYSVLGGLVLSIINSRLADLLVRSGASEPAVAAKFVTWVTDITTRHLDALG</sequence>
<dbReference type="EMBL" id="CAFBMT010000009">
    <property type="protein sequence ID" value="CAB4935419.1"/>
    <property type="molecule type" value="Genomic_DNA"/>
</dbReference>
<dbReference type="InterPro" id="IPR041726">
    <property type="entry name" value="ACAD10_11_N"/>
</dbReference>
<evidence type="ECO:0000313" key="7">
    <source>
        <dbReference type="EMBL" id="CAB4991221.1"/>
    </source>
</evidence>
<evidence type="ECO:0000313" key="2">
    <source>
        <dbReference type="EMBL" id="CAB4364052.1"/>
    </source>
</evidence>
<organism evidence="2">
    <name type="scientific">freshwater metagenome</name>
    <dbReference type="NCBI Taxonomy" id="449393"/>
    <lineage>
        <taxon>unclassified sequences</taxon>
        <taxon>metagenomes</taxon>
        <taxon>ecological metagenomes</taxon>
    </lineage>
</organism>
<evidence type="ECO:0000259" key="1">
    <source>
        <dbReference type="Pfam" id="PF01636"/>
    </source>
</evidence>
<dbReference type="PANTHER" id="PTHR21310:SF40">
    <property type="entry name" value="AMINOGLYCOSIDE PHOSPHOTRANSFERASE DOMAIN-CONTAINING PROTEIN-RELATED"/>
    <property type="match status" value="1"/>
</dbReference>
<dbReference type="PANTHER" id="PTHR21310">
    <property type="entry name" value="AMINOGLYCOSIDE PHOSPHOTRANSFERASE-RELATED-RELATED"/>
    <property type="match status" value="1"/>
</dbReference>
<evidence type="ECO:0000313" key="6">
    <source>
        <dbReference type="EMBL" id="CAB4935419.1"/>
    </source>
</evidence>
<dbReference type="InterPro" id="IPR002575">
    <property type="entry name" value="Aminoglycoside_PTrfase"/>
</dbReference>
<dbReference type="CDD" id="cd05154">
    <property type="entry name" value="ACAD10_11_N-like"/>
    <property type="match status" value="1"/>
</dbReference>
<gene>
    <name evidence="3" type="ORF">UFOPK2656_01624</name>
    <name evidence="4" type="ORF">UFOPK3099_01411</name>
    <name evidence="5" type="ORF">UFOPK3267_02755</name>
    <name evidence="6" type="ORF">UFOPK3651_01766</name>
    <name evidence="7" type="ORF">UFOPK3931_01484</name>
    <name evidence="2" type="ORF">UFOPK4189_01821</name>
</gene>
<dbReference type="Pfam" id="PF01636">
    <property type="entry name" value="APH"/>
    <property type="match status" value="1"/>
</dbReference>